<comment type="subcellular location">
    <subcellularLocation>
        <location evidence="10">Cytoplasm</location>
    </subcellularLocation>
</comment>
<dbReference type="Gene3D" id="3.40.50.150">
    <property type="entry name" value="Vaccinia Virus protein VP39"/>
    <property type="match status" value="1"/>
</dbReference>
<dbReference type="GO" id="GO:0032259">
    <property type="term" value="P:methylation"/>
    <property type="evidence" value="ECO:0007669"/>
    <property type="project" value="UniProtKB-KW"/>
</dbReference>
<evidence type="ECO:0000256" key="9">
    <source>
        <dbReference type="ARBA" id="ARBA00023268"/>
    </source>
</evidence>
<keyword evidence="6 10" id="KW-0819">tRNA processing</keyword>
<dbReference type="EC" id="1.5.-.-" evidence="10"/>
<feature type="region of interest" description="FAD-dependent cmnm(5)s(2)U34 oxidoreductase" evidence="10">
    <location>
        <begin position="258"/>
        <end position="620"/>
    </location>
</feature>
<keyword evidence="14" id="KW-1185">Reference proteome</keyword>
<comment type="cofactor">
    <cofactor evidence="10">
        <name>FAD</name>
        <dbReference type="ChEBI" id="CHEBI:57692"/>
    </cofactor>
</comment>
<dbReference type="OrthoDB" id="9786494at2"/>
<dbReference type="GO" id="GO:0002097">
    <property type="term" value="P:tRNA wobble base modification"/>
    <property type="evidence" value="ECO:0007669"/>
    <property type="project" value="UniProtKB-UniRule"/>
</dbReference>
<evidence type="ECO:0000313" key="13">
    <source>
        <dbReference type="EMBL" id="KEF32531.1"/>
    </source>
</evidence>
<comment type="similarity">
    <text evidence="10">In the N-terminal section; belongs to the methyltransferase superfamily. tRNA (mnm(5)s(2)U34)-methyltransferase family.</text>
</comment>
<dbReference type="EC" id="2.1.1.61" evidence="10"/>
<dbReference type="Gene3D" id="3.50.50.60">
    <property type="entry name" value="FAD/NAD(P)-binding domain"/>
    <property type="match status" value="1"/>
</dbReference>
<evidence type="ECO:0000256" key="3">
    <source>
        <dbReference type="ARBA" id="ARBA00022630"/>
    </source>
</evidence>
<keyword evidence="8 10" id="KW-0560">Oxidoreductase</keyword>
<dbReference type="Pfam" id="PF05430">
    <property type="entry name" value="Methyltransf_30"/>
    <property type="match status" value="1"/>
</dbReference>
<dbReference type="NCBIfam" id="NF033855">
    <property type="entry name" value="tRNA_MNMC2"/>
    <property type="match status" value="1"/>
</dbReference>
<feature type="domain" description="FAD dependent oxidoreductase" evidence="11">
    <location>
        <begin position="255"/>
        <end position="597"/>
    </location>
</feature>
<keyword evidence="4 10" id="KW-0808">Transferase</keyword>
<dbReference type="NCBIfam" id="TIGR03197">
    <property type="entry name" value="MnmC_Cterm"/>
    <property type="match status" value="1"/>
</dbReference>
<dbReference type="Proteomes" id="UP000035057">
    <property type="component" value="Unassembled WGS sequence"/>
</dbReference>
<evidence type="ECO:0000259" key="11">
    <source>
        <dbReference type="Pfam" id="PF01266"/>
    </source>
</evidence>
<evidence type="ECO:0000256" key="2">
    <source>
        <dbReference type="ARBA" id="ARBA00022603"/>
    </source>
</evidence>
<keyword evidence="1 10" id="KW-0963">Cytoplasm</keyword>
<feature type="domain" description="MnmC-like methyltransferase" evidence="12">
    <location>
        <begin position="118"/>
        <end position="240"/>
    </location>
</feature>
<protein>
    <recommendedName>
        <fullName evidence="10">tRNA 5-methylaminomethyl-2-thiouridine biosynthesis bifunctional protein MnmC</fullName>
        <shortName evidence="10">tRNA mnm(5)s(2)U biosynthesis bifunctional protein</shortName>
    </recommendedName>
    <domain>
        <recommendedName>
            <fullName evidence="10">tRNA (mnm(5)s(2)U34)-methyltransferase</fullName>
            <ecNumber evidence="10">2.1.1.61</ecNumber>
        </recommendedName>
    </domain>
    <domain>
        <recommendedName>
            <fullName evidence="10">FAD-dependent cmnm(5)s(2)U34 oxidoreductase</fullName>
            <ecNumber evidence="10">1.5.-.-</ecNumber>
        </recommendedName>
    </domain>
</protein>
<dbReference type="GO" id="GO:0050660">
    <property type="term" value="F:flavin adenine dinucleotide binding"/>
    <property type="evidence" value="ECO:0007669"/>
    <property type="project" value="UniProtKB-UniRule"/>
</dbReference>
<reference evidence="13 14" key="1">
    <citation type="submission" date="2012-12" db="EMBL/GenBank/DDBJ databases">
        <title>Genome assembly of Marinobacter sp. AK21.</title>
        <authorList>
            <person name="Khatri I."/>
            <person name="Kumar R."/>
            <person name="Vaidya B."/>
            <person name="Subramanian S."/>
            <person name="Pinnaka A."/>
        </authorList>
    </citation>
    <scope>NUCLEOTIDE SEQUENCE [LARGE SCALE GENOMIC DNA]</scope>
    <source>
        <strain evidence="13 14">AK21</strain>
    </source>
</reference>
<dbReference type="GO" id="GO:0004808">
    <property type="term" value="F:tRNA (5-methylaminomethyl-2-thiouridylate)(34)-methyltransferase activity"/>
    <property type="evidence" value="ECO:0007669"/>
    <property type="project" value="UniProtKB-EC"/>
</dbReference>
<evidence type="ECO:0000259" key="12">
    <source>
        <dbReference type="Pfam" id="PF05430"/>
    </source>
</evidence>
<keyword evidence="2 10" id="KW-0489">Methyltransferase</keyword>
<comment type="similarity">
    <text evidence="10">In the C-terminal section; belongs to the DAO family.</text>
</comment>
<feature type="region of interest" description="tRNA (mnm(5)s(2)U34)-methyltransferase" evidence="10">
    <location>
        <begin position="1"/>
        <end position="241"/>
    </location>
</feature>
<dbReference type="Gene3D" id="3.30.9.10">
    <property type="entry name" value="D-Amino Acid Oxidase, subunit A, domain 2"/>
    <property type="match status" value="1"/>
</dbReference>
<comment type="function">
    <text evidence="10">Catalyzes the last two steps in the biosynthesis of 5-methylaminomethyl-2-thiouridine (mnm(5)s(2)U) at the wobble position (U34) in tRNA. Catalyzes the FAD-dependent demodification of cmnm(5)s(2)U34 to nm(5)s(2)U34, followed by the transfer of a methyl group from S-adenosyl-L-methionine to nm(5)s(2)U34, to form mnm(5)s(2)U34.</text>
</comment>
<keyword evidence="7 10" id="KW-0274">FAD</keyword>
<comment type="catalytic activity">
    <reaction evidence="10">
        <text>5-aminomethyl-2-thiouridine(34) in tRNA + S-adenosyl-L-methionine = 5-methylaminomethyl-2-thiouridine(34) in tRNA + S-adenosyl-L-homocysteine + H(+)</text>
        <dbReference type="Rhea" id="RHEA:19569"/>
        <dbReference type="Rhea" id="RHEA-COMP:10195"/>
        <dbReference type="Rhea" id="RHEA-COMP:10197"/>
        <dbReference type="ChEBI" id="CHEBI:15378"/>
        <dbReference type="ChEBI" id="CHEBI:57856"/>
        <dbReference type="ChEBI" id="CHEBI:59789"/>
        <dbReference type="ChEBI" id="CHEBI:74454"/>
        <dbReference type="ChEBI" id="CHEBI:74455"/>
        <dbReference type="EC" id="2.1.1.61"/>
    </reaction>
</comment>
<dbReference type="GO" id="GO:0016645">
    <property type="term" value="F:oxidoreductase activity, acting on the CH-NH group of donors"/>
    <property type="evidence" value="ECO:0007669"/>
    <property type="project" value="InterPro"/>
</dbReference>
<dbReference type="RefSeq" id="WP_036129238.1">
    <property type="nucleotide sequence ID" value="NZ_ANIE01000003.1"/>
</dbReference>
<dbReference type="AlphaFoldDB" id="A0A072N4U8"/>
<evidence type="ECO:0000256" key="6">
    <source>
        <dbReference type="ARBA" id="ARBA00022694"/>
    </source>
</evidence>
<evidence type="ECO:0000256" key="4">
    <source>
        <dbReference type="ARBA" id="ARBA00022679"/>
    </source>
</evidence>
<dbReference type="InterPro" id="IPR029063">
    <property type="entry name" value="SAM-dependent_MTases_sf"/>
</dbReference>
<dbReference type="EMBL" id="ANIE01000003">
    <property type="protein sequence ID" value="KEF32531.1"/>
    <property type="molecule type" value="Genomic_DNA"/>
</dbReference>
<dbReference type="InterPro" id="IPR036188">
    <property type="entry name" value="FAD/NAD-bd_sf"/>
</dbReference>
<dbReference type="PATRIC" id="fig|1137280.3.peg.979"/>
<evidence type="ECO:0000256" key="7">
    <source>
        <dbReference type="ARBA" id="ARBA00022827"/>
    </source>
</evidence>
<dbReference type="SUPFAM" id="SSF51905">
    <property type="entry name" value="FAD/NAD(P)-binding domain"/>
    <property type="match status" value="1"/>
</dbReference>
<keyword evidence="5 10" id="KW-0949">S-adenosyl-L-methionine</keyword>
<sequence>MAQSASGPAIEPAELAWNDGIPESTQFGDVYFSRDNGLEETRYVFLDHNNLADRFASIEHGSHFVVAETGFGTGLNFLAAWQLWRESVTDSDAILHFVSAERYPLTLKDLTRALAAWPELAPLAEELCDHYPPLTRGVHRIVLDGGRVRLTLFFGDVLDAWNQLSFTADAWFLDGFAPSLNPEMWLDQAITLIRSHSAPGTTLATFTAVGRIRRALADAGFTMRKTAGYGRKRDMLTGVLDDAGTAMRAGHNAPVAIVGSGISGCLLARNLAGRGIRVTLIDAADRAGAAASGNLQGALYVKLGVEFNDQTELGLTALLFSQRFYQPFSDNFWHPTGLLQLAYDDSEADRQRRFICRNHYPEDILKPVDQSEASRLSGVTTQSGGLWFPACGWLEPANACEVLSEHPLIEKRFGCRISSLTHQGKQWRLRDHQGGEIAAERVVLCTGHSSADLIPYEGDIRLKPIRGQVTHLPAESLNSPDSVICGKRYLNPFNGDCAVTGATFDLRDENPNQSMESHRENLTELSNMIPGVIDTDYLSPDGAERVDGRVGFRCTTHDYQPVADALENQPNGLYLFTGLGSKGLTYAPVLAEYLADRLTGQPACLPKKLARRVNAQRILR</sequence>
<comment type="caution">
    <text evidence="13">The sequence shown here is derived from an EMBL/GenBank/DDBJ whole genome shotgun (WGS) entry which is preliminary data.</text>
</comment>
<keyword evidence="3 10" id="KW-0285">Flavoprotein</keyword>
<dbReference type="InterPro" id="IPR017610">
    <property type="entry name" value="tRNA_S-uridine_synth_MnmC_C"/>
</dbReference>
<dbReference type="HAMAP" id="MF_01102">
    <property type="entry name" value="MnmC"/>
    <property type="match status" value="1"/>
</dbReference>
<dbReference type="InterPro" id="IPR006076">
    <property type="entry name" value="FAD-dep_OxRdtase"/>
</dbReference>
<name>A0A072N4U8_9GAMM</name>
<evidence type="ECO:0000256" key="8">
    <source>
        <dbReference type="ARBA" id="ARBA00023002"/>
    </source>
</evidence>
<dbReference type="InterPro" id="IPR047785">
    <property type="entry name" value="tRNA_MNMC2"/>
</dbReference>
<dbReference type="NCBIfam" id="NF002481">
    <property type="entry name" value="PRK01747.1-2"/>
    <property type="match status" value="1"/>
</dbReference>
<dbReference type="InterPro" id="IPR023032">
    <property type="entry name" value="tRNA_MAMT_biosynth_bifunc_MnmC"/>
</dbReference>
<evidence type="ECO:0000256" key="5">
    <source>
        <dbReference type="ARBA" id="ARBA00022691"/>
    </source>
</evidence>
<evidence type="ECO:0000256" key="1">
    <source>
        <dbReference type="ARBA" id="ARBA00022490"/>
    </source>
</evidence>
<keyword evidence="9 10" id="KW-0511">Multifunctional enzyme</keyword>
<dbReference type="InterPro" id="IPR008471">
    <property type="entry name" value="MnmC-like_methylTransf"/>
</dbReference>
<proteinExistence type="inferred from homology"/>
<dbReference type="Pfam" id="PF01266">
    <property type="entry name" value="DAO"/>
    <property type="match status" value="1"/>
</dbReference>
<dbReference type="PANTHER" id="PTHR13847">
    <property type="entry name" value="SARCOSINE DEHYDROGENASE-RELATED"/>
    <property type="match status" value="1"/>
</dbReference>
<dbReference type="STRING" id="1137280.D777_01165"/>
<organism evidence="13 14">
    <name type="scientific">Marinobacter nitratireducens</name>
    <dbReference type="NCBI Taxonomy" id="1137280"/>
    <lineage>
        <taxon>Bacteria</taxon>
        <taxon>Pseudomonadati</taxon>
        <taxon>Pseudomonadota</taxon>
        <taxon>Gammaproteobacteria</taxon>
        <taxon>Pseudomonadales</taxon>
        <taxon>Marinobacteraceae</taxon>
        <taxon>Marinobacter</taxon>
    </lineage>
</organism>
<dbReference type="GO" id="GO:0005737">
    <property type="term" value="C:cytoplasm"/>
    <property type="evidence" value="ECO:0007669"/>
    <property type="project" value="UniProtKB-SubCell"/>
</dbReference>
<evidence type="ECO:0000313" key="14">
    <source>
        <dbReference type="Proteomes" id="UP000035057"/>
    </source>
</evidence>
<gene>
    <name evidence="10" type="primary">mnmC</name>
    <name evidence="13" type="ORF">D777_01165</name>
</gene>
<evidence type="ECO:0000256" key="10">
    <source>
        <dbReference type="HAMAP-Rule" id="MF_01102"/>
    </source>
</evidence>
<dbReference type="PANTHER" id="PTHR13847:SF283">
    <property type="entry name" value="TRNA 5-METHYLAMINOMETHYL-2-THIOURIDINE BIOSYNTHESIS BIFUNCTIONAL PROTEIN MNMC"/>
    <property type="match status" value="1"/>
</dbReference>
<accession>A0A072N4U8</accession>
<dbReference type="SUPFAM" id="SSF54373">
    <property type="entry name" value="FAD-linked reductases, C-terminal domain"/>
    <property type="match status" value="1"/>
</dbReference>